<gene>
    <name evidence="1" type="ORF">SAMN05216325_1237</name>
</gene>
<protein>
    <recommendedName>
        <fullName evidence="3">DSBA-like thioredoxin domain-containing protein</fullName>
    </recommendedName>
</protein>
<dbReference type="SUPFAM" id="SSF52833">
    <property type="entry name" value="Thioredoxin-like"/>
    <property type="match status" value="1"/>
</dbReference>
<dbReference type="PANTHER" id="PTHR13887">
    <property type="entry name" value="GLUTATHIONE S-TRANSFERASE KAPPA"/>
    <property type="match status" value="1"/>
</dbReference>
<evidence type="ECO:0000313" key="1">
    <source>
        <dbReference type="EMBL" id="SEN54096.1"/>
    </source>
</evidence>
<evidence type="ECO:0008006" key="3">
    <source>
        <dbReference type="Google" id="ProtNLM"/>
    </source>
</evidence>
<proteinExistence type="predicted"/>
<reference evidence="1 2" key="1">
    <citation type="submission" date="2016-10" db="EMBL/GenBank/DDBJ databases">
        <authorList>
            <person name="de Groot N.N."/>
        </authorList>
    </citation>
    <scope>NUCLEOTIDE SEQUENCE [LARGE SCALE GENOMIC DNA]</scope>
    <source>
        <strain evidence="1 2">Nm22</strain>
    </source>
</reference>
<name>A0A1H8HCW6_9PROT</name>
<dbReference type="Pfam" id="PF13743">
    <property type="entry name" value="Thioredoxin_5"/>
    <property type="match status" value="1"/>
</dbReference>
<dbReference type="Gene3D" id="3.40.30.10">
    <property type="entry name" value="Glutaredoxin"/>
    <property type="match status" value="1"/>
</dbReference>
<dbReference type="STRING" id="917.SAMN05216326_11939"/>
<organism evidence="1 2">
    <name type="scientific">Nitrosomonas marina</name>
    <dbReference type="NCBI Taxonomy" id="917"/>
    <lineage>
        <taxon>Bacteria</taxon>
        <taxon>Pseudomonadati</taxon>
        <taxon>Pseudomonadota</taxon>
        <taxon>Betaproteobacteria</taxon>
        <taxon>Nitrosomonadales</taxon>
        <taxon>Nitrosomonadaceae</taxon>
        <taxon>Nitrosomonas</taxon>
    </lineage>
</organism>
<dbReference type="Proteomes" id="UP000199459">
    <property type="component" value="Unassembled WGS sequence"/>
</dbReference>
<dbReference type="AlphaFoldDB" id="A0A1H8HCW6"/>
<accession>A0A1H8HCW6</accession>
<dbReference type="EMBL" id="FOCP01000023">
    <property type="protein sequence ID" value="SEN54096.1"/>
    <property type="molecule type" value="Genomic_DNA"/>
</dbReference>
<dbReference type="OrthoDB" id="9813770at2"/>
<sequence>MAEPSRLYYVYDPMCSWCYAFVNSWSALQRALPEDVEVVYVLGGLAPDTTEPMPEATRNMIRQTWRKIEETVPGVCFNYDFWTLNTPMRSTYPACRAVLAAGKQNPAAGEEMLRAIQNAYYQSARNPSLLETLQECAKAIGLNGAVFRSDLTSENTDALLHQELQLAAELNAFSFPSLRLMHQGAVYSIAVDYRDHHTMLKEIDAVINSK</sequence>
<dbReference type="RefSeq" id="WP_090633928.1">
    <property type="nucleotide sequence ID" value="NZ_FOCP01000023.1"/>
</dbReference>
<evidence type="ECO:0000313" key="2">
    <source>
        <dbReference type="Proteomes" id="UP000199459"/>
    </source>
</evidence>
<dbReference type="CDD" id="cd03025">
    <property type="entry name" value="DsbA_FrnE_like"/>
    <property type="match status" value="1"/>
</dbReference>
<dbReference type="InterPro" id="IPR036249">
    <property type="entry name" value="Thioredoxin-like_sf"/>
</dbReference>
<dbReference type="PANTHER" id="PTHR13887:SF54">
    <property type="entry name" value="DSBA FAMILY PROTEIN"/>
    <property type="match status" value="1"/>
</dbReference>